<dbReference type="HOGENOM" id="CLU_2663109_0_0_11"/>
<protein>
    <recommendedName>
        <fullName evidence="4">Chitin-binding type-3 domain-containing protein</fullName>
    </recommendedName>
</protein>
<name>A0A0D4BXS6_9MICC</name>
<dbReference type="RefSeq" id="WP_045074235.1">
    <property type="nucleotide sequence ID" value="NZ_CP011005.1"/>
</dbReference>
<dbReference type="AlphaFoldDB" id="A0A0D4BXS6"/>
<dbReference type="KEGG" id="ari:UM93_05555"/>
<evidence type="ECO:0008006" key="4">
    <source>
        <dbReference type="Google" id="ProtNLM"/>
    </source>
</evidence>
<dbReference type="Proteomes" id="UP000061839">
    <property type="component" value="Chromosome"/>
</dbReference>
<evidence type="ECO:0000313" key="2">
    <source>
        <dbReference type="EMBL" id="AJT41118.1"/>
    </source>
</evidence>
<dbReference type="PATRIC" id="fig|1618207.4.peg.1129"/>
<accession>A0A0D4BXS6</accession>
<gene>
    <name evidence="2" type="ORF">UM93_05555</name>
</gene>
<sequence length="75" mass="7697">MRKLLATAVAVAAVSIPLVTASTANASIVSGGYYTTSGACNQAGKNIVSNPNGKFVSWTCVRTTGSAPWHLLLET</sequence>
<keyword evidence="3" id="KW-1185">Reference proteome</keyword>
<proteinExistence type="predicted"/>
<dbReference type="OrthoDB" id="9871163at2"/>
<dbReference type="STRING" id="1618207.UM93_05555"/>
<feature type="chain" id="PRO_5002273795" description="Chitin-binding type-3 domain-containing protein" evidence="1">
    <location>
        <begin position="27"/>
        <end position="75"/>
    </location>
</feature>
<feature type="signal peptide" evidence="1">
    <location>
        <begin position="1"/>
        <end position="26"/>
    </location>
</feature>
<dbReference type="EMBL" id="CP011005">
    <property type="protein sequence ID" value="AJT41118.1"/>
    <property type="molecule type" value="Genomic_DNA"/>
</dbReference>
<reference evidence="2 3" key="1">
    <citation type="journal article" date="2015" name="Genome Announc.">
        <title>Complete Genome Sequencing of Protease-Producing Novel Arthrobacter sp. Strain IHBB 11108 Using PacBio Single-Molecule Real-Time Sequencing Technology.</title>
        <authorList>
            <person name="Kiran S."/>
            <person name="Swarnkar M.K."/>
            <person name="Pal M."/>
            <person name="Thakur R."/>
            <person name="Tewari R."/>
            <person name="Singh A.K."/>
            <person name="Gulati A."/>
        </authorList>
    </citation>
    <scope>NUCLEOTIDE SEQUENCE [LARGE SCALE GENOMIC DNA]</scope>
    <source>
        <strain evidence="2 3">IHBB 11108</strain>
    </source>
</reference>
<evidence type="ECO:0000256" key="1">
    <source>
        <dbReference type="SAM" id="SignalP"/>
    </source>
</evidence>
<organism evidence="2 3">
    <name type="scientific">Psychromicrobium lacuslunae</name>
    <dbReference type="NCBI Taxonomy" id="1618207"/>
    <lineage>
        <taxon>Bacteria</taxon>
        <taxon>Bacillati</taxon>
        <taxon>Actinomycetota</taxon>
        <taxon>Actinomycetes</taxon>
        <taxon>Micrococcales</taxon>
        <taxon>Micrococcaceae</taxon>
        <taxon>Psychromicrobium</taxon>
    </lineage>
</organism>
<evidence type="ECO:0000313" key="3">
    <source>
        <dbReference type="Proteomes" id="UP000061839"/>
    </source>
</evidence>
<keyword evidence="1" id="KW-0732">Signal</keyword>